<name>A0A2T7E4K8_9POAL</name>
<dbReference type="Gramene" id="PUZ62771">
    <property type="protein sequence ID" value="PUZ62771"/>
    <property type="gene ID" value="GQ55_3G013200"/>
</dbReference>
<sequence>MMVLSWMKMTWQLCGKSGRRCTSPLPISTFFSPVLLALWKHRHDVVFRSPPPPPPSMIGSSRDVAKMPNSGLVDCPLRTVMLPLHGLLFSLPLPCCPTCNRHVTTYSCMCYERK</sequence>
<proteinExistence type="predicted"/>
<dbReference type="EMBL" id="CM009751">
    <property type="protein sequence ID" value="PUZ62771.1"/>
    <property type="molecule type" value="Genomic_DNA"/>
</dbReference>
<gene>
    <name evidence="1" type="ORF">GQ55_3G013200</name>
</gene>
<dbReference type="Proteomes" id="UP000244336">
    <property type="component" value="Chromosome 3"/>
</dbReference>
<keyword evidence="2" id="KW-1185">Reference proteome</keyword>
<protein>
    <submittedName>
        <fullName evidence="1">Uncharacterized protein</fullName>
    </submittedName>
</protein>
<evidence type="ECO:0000313" key="1">
    <source>
        <dbReference type="EMBL" id="PUZ62771.1"/>
    </source>
</evidence>
<evidence type="ECO:0000313" key="2">
    <source>
        <dbReference type="Proteomes" id="UP000244336"/>
    </source>
</evidence>
<organism evidence="1 2">
    <name type="scientific">Panicum hallii var. hallii</name>
    <dbReference type="NCBI Taxonomy" id="1504633"/>
    <lineage>
        <taxon>Eukaryota</taxon>
        <taxon>Viridiplantae</taxon>
        <taxon>Streptophyta</taxon>
        <taxon>Embryophyta</taxon>
        <taxon>Tracheophyta</taxon>
        <taxon>Spermatophyta</taxon>
        <taxon>Magnoliopsida</taxon>
        <taxon>Liliopsida</taxon>
        <taxon>Poales</taxon>
        <taxon>Poaceae</taxon>
        <taxon>PACMAD clade</taxon>
        <taxon>Panicoideae</taxon>
        <taxon>Panicodae</taxon>
        <taxon>Paniceae</taxon>
        <taxon>Panicinae</taxon>
        <taxon>Panicum</taxon>
        <taxon>Panicum sect. Panicum</taxon>
    </lineage>
</organism>
<accession>A0A2T7E4K8</accession>
<reference evidence="1 2" key="1">
    <citation type="submission" date="2018-04" db="EMBL/GenBank/DDBJ databases">
        <title>WGS assembly of Panicum hallii var. hallii HAL2.</title>
        <authorList>
            <person name="Lovell J."/>
            <person name="Jenkins J."/>
            <person name="Lowry D."/>
            <person name="Mamidi S."/>
            <person name="Sreedasyam A."/>
            <person name="Weng X."/>
            <person name="Barry K."/>
            <person name="Bonette J."/>
            <person name="Campitelli B."/>
            <person name="Daum C."/>
            <person name="Gordon S."/>
            <person name="Gould B."/>
            <person name="Lipzen A."/>
            <person name="MacQueen A."/>
            <person name="Palacio-Mejia J."/>
            <person name="Plott C."/>
            <person name="Shakirov E."/>
            <person name="Shu S."/>
            <person name="Yoshinaga Y."/>
            <person name="Zane M."/>
            <person name="Rokhsar D."/>
            <person name="Grimwood J."/>
            <person name="Schmutz J."/>
            <person name="Juenger T."/>
        </authorList>
    </citation>
    <scope>NUCLEOTIDE SEQUENCE [LARGE SCALE GENOMIC DNA]</scope>
    <source>
        <strain evidence="2">cv. HAL2</strain>
    </source>
</reference>
<dbReference type="AlphaFoldDB" id="A0A2T7E4K8"/>